<dbReference type="GO" id="GO:0003723">
    <property type="term" value="F:RNA binding"/>
    <property type="evidence" value="ECO:0007669"/>
    <property type="project" value="InterPro"/>
</dbReference>
<dbReference type="AlphaFoldDB" id="A0A2R3MV13"/>
<dbReference type="Gene3D" id="3.50.40.10">
    <property type="entry name" value="Phenylalanyl-trna Synthetase, Chain B, domain 3"/>
    <property type="match status" value="1"/>
</dbReference>
<dbReference type="SUPFAM" id="SSF56037">
    <property type="entry name" value="PheT/TilS domain"/>
    <property type="match status" value="1"/>
</dbReference>
<dbReference type="PANTHER" id="PTHR39209">
    <property type="match status" value="1"/>
</dbReference>
<evidence type="ECO:0000313" key="1">
    <source>
        <dbReference type="EMBL" id="RRD87776.1"/>
    </source>
</evidence>
<proteinExistence type="predicted"/>
<protein>
    <submittedName>
        <fullName evidence="1">Uncharacterized protein</fullName>
    </submittedName>
</protein>
<name>A0A2R3MV13_9BACE</name>
<dbReference type="SMART" id="SM00873">
    <property type="entry name" value="B3_4"/>
    <property type="match status" value="1"/>
</dbReference>
<evidence type="ECO:0000313" key="2">
    <source>
        <dbReference type="Proteomes" id="UP000279562"/>
    </source>
</evidence>
<dbReference type="InterPro" id="IPR020825">
    <property type="entry name" value="Phe-tRNA_synthase-like_B3/B4"/>
</dbReference>
<dbReference type="Proteomes" id="UP000279562">
    <property type="component" value="Unassembled WGS sequence"/>
</dbReference>
<keyword evidence="2" id="KW-1185">Reference proteome</keyword>
<sequence length="221" mass="24407">MYKITVSEEIRRGCPIFRGAAVYAEVTNTAFSEGLWKEIDAFTQELRKNETADSIKSQPVIAATREAYKRCGKDPSRYRPSAEALRRRLLRGLDLYQIDTLVDLINLVSLRTGYSIGGFDADKIQGTELELGIGHADEPFEGIGRGTLNIEGLPVYRDLIGGIGTPTSDHERTKMDLGTRHILAIINGYSGSDGLLEAAEMTQDLLRKYAASNGGSIRYFL</sequence>
<reference evidence="1 2" key="1">
    <citation type="submission" date="2018-11" db="EMBL/GenBank/DDBJ databases">
        <title>Genomes From Bacteria Associated with the Canine Oral Cavity: a Test Case for Automated Genome-Based Taxonomic Assignment.</title>
        <authorList>
            <person name="Coil D.A."/>
            <person name="Jospin G."/>
            <person name="Darling A.E."/>
            <person name="Wallis C."/>
            <person name="Davis I.J."/>
            <person name="Harris S."/>
            <person name="Eisen J.A."/>
            <person name="Holcombe L.J."/>
            <person name="O'Flynn C."/>
        </authorList>
    </citation>
    <scope>NUCLEOTIDE SEQUENCE [LARGE SCALE GENOMIC DNA]</scope>
    <source>
        <strain evidence="1 2">OH1047_COT-310</strain>
    </source>
</reference>
<dbReference type="Pfam" id="PF03483">
    <property type="entry name" value="B3_4"/>
    <property type="match status" value="1"/>
</dbReference>
<dbReference type="InterPro" id="IPR005146">
    <property type="entry name" value="B3/B4_tRNA-bd"/>
</dbReference>
<dbReference type="GO" id="GO:0004826">
    <property type="term" value="F:phenylalanine-tRNA ligase activity"/>
    <property type="evidence" value="ECO:0007669"/>
    <property type="project" value="InterPro"/>
</dbReference>
<dbReference type="EMBL" id="RQYF01000096">
    <property type="protein sequence ID" value="RRD87776.1"/>
    <property type="molecule type" value="Genomic_DNA"/>
</dbReference>
<organism evidence="1 2">
    <name type="scientific">Prevotella heparinolytica</name>
    <dbReference type="NCBI Taxonomy" id="28113"/>
    <lineage>
        <taxon>Bacteria</taxon>
        <taxon>Pseudomonadati</taxon>
        <taxon>Bacteroidota</taxon>
        <taxon>Bacteroidia</taxon>
        <taxon>Bacteroidales</taxon>
        <taxon>Bacteroidaceae</taxon>
        <taxon>Bacteroides</taxon>
    </lineage>
</organism>
<accession>A0A2R3MV13</accession>
<dbReference type="RefSeq" id="WP_106070271.1">
    <property type="nucleotide sequence ID" value="NZ_CALZWP010000008.1"/>
</dbReference>
<gene>
    <name evidence="1" type="ORF">EII33_12855</name>
</gene>
<dbReference type="PANTHER" id="PTHR39209:SF2">
    <property type="entry name" value="CYTOPLASMIC PROTEIN"/>
    <property type="match status" value="1"/>
</dbReference>
<dbReference type="KEGG" id="bhf:C3V43_13960"/>
<comment type="caution">
    <text evidence="1">The sequence shown here is derived from an EMBL/GenBank/DDBJ whole genome shotgun (WGS) entry which is preliminary data.</text>
</comment>
<dbReference type="GeneID" id="94549508"/>